<evidence type="ECO:0000313" key="2">
    <source>
        <dbReference type="Proteomes" id="UP000279911"/>
    </source>
</evidence>
<dbReference type="OrthoDB" id="2895203at2"/>
<dbReference type="AlphaFoldDB" id="A0A427TXG5"/>
<proteinExistence type="predicted"/>
<organism evidence="1 2">
    <name type="scientific">Mesobacillus subterraneus</name>
    <dbReference type="NCBI Taxonomy" id="285983"/>
    <lineage>
        <taxon>Bacteria</taxon>
        <taxon>Bacillati</taxon>
        <taxon>Bacillota</taxon>
        <taxon>Bacilli</taxon>
        <taxon>Bacillales</taxon>
        <taxon>Bacillaceae</taxon>
        <taxon>Mesobacillus</taxon>
    </lineage>
</organism>
<name>A0A427TXG5_9BACI</name>
<comment type="caution">
    <text evidence="1">The sequence shown here is derived from an EMBL/GenBank/DDBJ whole genome shotgun (WGS) entry which is preliminary data.</text>
</comment>
<dbReference type="EMBL" id="RSFW01000003">
    <property type="protein sequence ID" value="RSD28960.1"/>
    <property type="molecule type" value="Genomic_DNA"/>
</dbReference>
<accession>A0A427TXG5</accession>
<evidence type="ECO:0000313" key="1">
    <source>
        <dbReference type="EMBL" id="RSD28960.1"/>
    </source>
</evidence>
<dbReference type="Proteomes" id="UP000279911">
    <property type="component" value="Unassembled WGS sequence"/>
</dbReference>
<reference evidence="2" key="1">
    <citation type="submission" date="2018-12" db="EMBL/GenBank/DDBJ databases">
        <title>Bacillus chawlae sp. nov., Bacillus glennii sp. nov., and Bacillus saganii sp. nov. Isolated from the Vehicle Assembly Building at Kennedy Space Center where the Viking Spacecraft were Assembled.</title>
        <authorList>
            <person name="Seuylemezian A."/>
            <person name="Vaishampayan P."/>
        </authorList>
    </citation>
    <scope>NUCLEOTIDE SEQUENCE [LARGE SCALE GENOMIC DNA]</scope>
    <source>
        <strain evidence="2">DSM 13966</strain>
    </source>
</reference>
<gene>
    <name evidence="1" type="ORF">EJA10_02280</name>
</gene>
<sequence length="59" mass="7101">MRKVICKNNNGIELEFNIDEEYEVEREFENTYTVINKLGKKHTVFKTHFEPNDELKPEV</sequence>
<protein>
    <submittedName>
        <fullName evidence="1">Uncharacterized protein</fullName>
    </submittedName>
</protein>
<dbReference type="RefSeq" id="WP_125478393.1">
    <property type="nucleotide sequence ID" value="NZ_RSFW01000003.1"/>
</dbReference>